<dbReference type="Gene3D" id="3.40.50.1820">
    <property type="entry name" value="alpha/beta hydrolase"/>
    <property type="match status" value="1"/>
</dbReference>
<feature type="domain" description="Thioesterase" evidence="2">
    <location>
        <begin position="28"/>
        <end position="248"/>
    </location>
</feature>
<comment type="similarity">
    <text evidence="1">Belongs to the thioesterase family.</text>
</comment>
<dbReference type="SUPFAM" id="SSF53474">
    <property type="entry name" value="alpha/beta-Hydrolases"/>
    <property type="match status" value="1"/>
</dbReference>
<dbReference type="Proteomes" id="UP000030351">
    <property type="component" value="Unassembled WGS sequence"/>
</dbReference>
<dbReference type="EMBL" id="JRUQ01000039">
    <property type="protein sequence ID" value="KGT92923.1"/>
    <property type="molecule type" value="Genomic_DNA"/>
</dbReference>
<dbReference type="PANTHER" id="PTHR11487">
    <property type="entry name" value="THIOESTERASE"/>
    <property type="match status" value="1"/>
</dbReference>
<comment type="caution">
    <text evidence="3">The sequence shown here is derived from an EMBL/GenBank/DDBJ whole genome shotgun (WGS) entry which is preliminary data.</text>
</comment>
<dbReference type="STRING" id="371042.NG99_13350"/>
<evidence type="ECO:0000313" key="4">
    <source>
        <dbReference type="Proteomes" id="UP000030351"/>
    </source>
</evidence>
<gene>
    <name evidence="3" type="ORF">NG99_13350</name>
</gene>
<keyword evidence="4" id="KW-1185">Reference proteome</keyword>
<evidence type="ECO:0000256" key="1">
    <source>
        <dbReference type="ARBA" id="ARBA00007169"/>
    </source>
</evidence>
<sequence length="254" mass="28433">MKKRLSSPPPSDARWFPFGLPDKAAGLPVFCFHHAGGNAASWREWRELAKPSGLQLCPVELPGRASRFTESPRTDLPALIDELEAVLAPYCQRPFALLGHSLGCLLAFELAQRLPAGNLRGIFVSGRRPPDKPTPEPLRHLLSDDQLAEELQGLEGTPDDILQHTELVSLFLPALRADFSLTERYQWDRVPRDLRLPLHAFCGDDDAEVSVEAMKEWLNWGDGRGQLHVYPGGHFYLQRHREAILRTLVAGVNL</sequence>
<name>A0A0A4A4W9_9GAMM</name>
<reference evidence="3 4" key="1">
    <citation type="submission" date="2014-10" db="EMBL/GenBank/DDBJ databases">
        <title>Genome sequence of Erwinia typographi M043b.</title>
        <authorList>
            <person name="Chan K.-G."/>
            <person name="Tan W.-S."/>
        </authorList>
    </citation>
    <scope>NUCLEOTIDE SEQUENCE [LARGE SCALE GENOMIC DNA]</scope>
    <source>
        <strain evidence="3 4">M043b</strain>
    </source>
</reference>
<dbReference type="PANTHER" id="PTHR11487:SF0">
    <property type="entry name" value="S-ACYL FATTY ACID SYNTHASE THIOESTERASE, MEDIUM CHAIN"/>
    <property type="match status" value="1"/>
</dbReference>
<dbReference type="AlphaFoldDB" id="A0A0A4A4W9"/>
<dbReference type="GO" id="GO:0008610">
    <property type="term" value="P:lipid biosynthetic process"/>
    <property type="evidence" value="ECO:0007669"/>
    <property type="project" value="TreeGrafter"/>
</dbReference>
<proteinExistence type="inferred from homology"/>
<dbReference type="InterPro" id="IPR012223">
    <property type="entry name" value="TEII"/>
</dbReference>
<protein>
    <recommendedName>
        <fullName evidence="2">Thioesterase domain-containing protein</fullName>
    </recommendedName>
</protein>
<accession>A0A0A4A4W9</accession>
<dbReference type="Pfam" id="PF00975">
    <property type="entry name" value="Thioesterase"/>
    <property type="match status" value="1"/>
</dbReference>
<dbReference type="eggNOG" id="COG3208">
    <property type="taxonomic scope" value="Bacteria"/>
</dbReference>
<evidence type="ECO:0000259" key="2">
    <source>
        <dbReference type="Pfam" id="PF00975"/>
    </source>
</evidence>
<dbReference type="InterPro" id="IPR029058">
    <property type="entry name" value="AB_hydrolase_fold"/>
</dbReference>
<dbReference type="InterPro" id="IPR001031">
    <property type="entry name" value="Thioesterase"/>
</dbReference>
<evidence type="ECO:0000313" key="3">
    <source>
        <dbReference type="EMBL" id="KGT92923.1"/>
    </source>
</evidence>
<organism evidence="3 4">
    <name type="scientific">Erwinia typographi</name>
    <dbReference type="NCBI Taxonomy" id="371042"/>
    <lineage>
        <taxon>Bacteria</taxon>
        <taxon>Pseudomonadati</taxon>
        <taxon>Pseudomonadota</taxon>
        <taxon>Gammaproteobacteria</taxon>
        <taxon>Enterobacterales</taxon>
        <taxon>Erwiniaceae</taxon>
        <taxon>Erwinia</taxon>
    </lineage>
</organism>